<dbReference type="GO" id="GO:0003677">
    <property type="term" value="F:DNA binding"/>
    <property type="evidence" value="ECO:0007669"/>
    <property type="project" value="InterPro"/>
</dbReference>
<dbReference type="EMBL" id="CP035710">
    <property type="protein sequence ID" value="QEN02943.1"/>
    <property type="molecule type" value="Genomic_DNA"/>
</dbReference>
<dbReference type="AlphaFoldDB" id="A0A5C1Q4A1"/>
<dbReference type="GO" id="GO:0006355">
    <property type="term" value="P:regulation of DNA-templated transcription"/>
    <property type="evidence" value="ECO:0007669"/>
    <property type="project" value="InterPro"/>
</dbReference>
<evidence type="ECO:0000313" key="3">
    <source>
        <dbReference type="Proteomes" id="UP000323522"/>
    </source>
</evidence>
<protein>
    <submittedName>
        <fullName evidence="2">Uncharacterized protein</fullName>
    </submittedName>
</protein>
<name>A0A5C1Q4A1_9BURK</name>
<geneLocation type="plasmid" evidence="3">
    <name>psna507_unt10</name>
</geneLocation>
<sequence length="107" mass="11598">MAGPAASSIRPRAIAATSRRPRCSANRGCCRRCWDCGSRRPIPGCRPSGSGPSRAGAAPPASSLSYKEIARQLDRSVSTIDHQTRRLREKFGVHSNARLMPLLDRLA</sequence>
<dbReference type="InterPro" id="IPR016032">
    <property type="entry name" value="Sig_transdc_resp-reg_C-effctor"/>
</dbReference>
<evidence type="ECO:0000256" key="1">
    <source>
        <dbReference type="SAM" id="MobiDB-lite"/>
    </source>
</evidence>
<gene>
    <name evidence="2" type="ORF">EWH46_18975</name>
</gene>
<feature type="region of interest" description="Disordered" evidence="1">
    <location>
        <begin position="39"/>
        <end position="64"/>
    </location>
</feature>
<dbReference type="KEGG" id="snn:EWH46_18975"/>
<organism evidence="2 3">
    <name type="scientific">Sphaerotilus sulfidivorans</name>
    <dbReference type="NCBI Taxonomy" id="639200"/>
    <lineage>
        <taxon>Bacteria</taxon>
        <taxon>Pseudomonadati</taxon>
        <taxon>Pseudomonadota</taxon>
        <taxon>Betaproteobacteria</taxon>
        <taxon>Burkholderiales</taxon>
        <taxon>Sphaerotilaceae</taxon>
        <taxon>Sphaerotilus</taxon>
    </lineage>
</organism>
<dbReference type="InterPro" id="IPR036388">
    <property type="entry name" value="WH-like_DNA-bd_sf"/>
</dbReference>
<dbReference type="Proteomes" id="UP000323522">
    <property type="component" value="Plasmid pSna507_unt10"/>
</dbReference>
<accession>A0A5C1Q4A1</accession>
<proteinExistence type="predicted"/>
<evidence type="ECO:0000313" key="2">
    <source>
        <dbReference type="EMBL" id="QEN02943.1"/>
    </source>
</evidence>
<feature type="compositionally biased region" description="Low complexity" evidence="1">
    <location>
        <begin position="39"/>
        <end position="63"/>
    </location>
</feature>
<reference evidence="2 3" key="1">
    <citation type="submission" date="2019-02" db="EMBL/GenBank/DDBJ databases">
        <title>Complete Genome Sequence and Methylome Analysis of Sphaerotilus natans subsp. sulfidivorans D-507.</title>
        <authorList>
            <person name="Fomenkov A."/>
            <person name="Gridneva E."/>
            <person name="Smolyakov D."/>
            <person name="Dubinina G."/>
            <person name="Vincze T."/>
            <person name="Grabovich M."/>
            <person name="Roberts R.J."/>
        </authorList>
    </citation>
    <scope>NUCLEOTIDE SEQUENCE [LARGE SCALE GENOMIC DNA]</scope>
    <source>
        <strain evidence="2 3">D-507</strain>
        <plasmid evidence="3">psna507_unt10</plasmid>
    </source>
</reference>
<keyword evidence="2" id="KW-0614">Plasmid</keyword>
<dbReference type="SUPFAM" id="SSF46894">
    <property type="entry name" value="C-terminal effector domain of the bipartite response regulators"/>
    <property type="match status" value="1"/>
</dbReference>
<dbReference type="Gene3D" id="1.10.10.10">
    <property type="entry name" value="Winged helix-like DNA-binding domain superfamily/Winged helix DNA-binding domain"/>
    <property type="match status" value="1"/>
</dbReference>
<dbReference type="OrthoDB" id="8116860at2"/>